<dbReference type="PANTHER" id="PTHR34039:SF1">
    <property type="entry name" value="UPF0102 PROTEIN YRAN"/>
    <property type="match status" value="1"/>
</dbReference>
<dbReference type="NCBIfam" id="TIGR00252">
    <property type="entry name" value="YraN family protein"/>
    <property type="match status" value="1"/>
</dbReference>
<dbReference type="EMBL" id="CP060632">
    <property type="protein sequence ID" value="QNM00870.1"/>
    <property type="molecule type" value="Genomic_DNA"/>
</dbReference>
<dbReference type="HAMAP" id="MF_00048">
    <property type="entry name" value="UPF0102"/>
    <property type="match status" value="1"/>
</dbReference>
<dbReference type="RefSeq" id="WP_117780188.1">
    <property type="nucleotide sequence ID" value="NZ_CP060632.1"/>
</dbReference>
<dbReference type="PANTHER" id="PTHR34039">
    <property type="entry name" value="UPF0102 PROTEIN YRAN"/>
    <property type="match status" value="1"/>
</dbReference>
<sequence>MEKRSYNKRQVGTEKEKLAAEYLKKKGYFIIEKNYRVRQGEIDLIARDSMCIVFIEVKYRANGRSGDALEAVTRAKIRQISKTALFYLNQKKISIENTPIRFDVIGINGDSITHVENAFDFVMTR</sequence>
<comment type="similarity">
    <text evidence="1 2">Belongs to the UPF0102 family.</text>
</comment>
<proteinExistence type="inferred from homology"/>
<dbReference type="SUPFAM" id="SSF52980">
    <property type="entry name" value="Restriction endonuclease-like"/>
    <property type="match status" value="1"/>
</dbReference>
<dbReference type="Gene3D" id="3.40.1350.10">
    <property type="match status" value="1"/>
</dbReference>
<dbReference type="GO" id="GO:0003676">
    <property type="term" value="F:nucleic acid binding"/>
    <property type="evidence" value="ECO:0007669"/>
    <property type="project" value="InterPro"/>
</dbReference>
<dbReference type="AlphaFoldDB" id="A0A7G9FQN8"/>
<accession>A0A7G9FQN8</accession>
<reference evidence="3 4" key="1">
    <citation type="submission" date="2020-08" db="EMBL/GenBank/DDBJ databases">
        <authorList>
            <person name="Liu C."/>
            <person name="Sun Q."/>
        </authorList>
    </citation>
    <scope>NUCLEOTIDE SEQUENCE [LARGE SCALE GENOMIC DNA]</scope>
    <source>
        <strain evidence="3 4">NSJ-4</strain>
    </source>
</reference>
<evidence type="ECO:0000256" key="2">
    <source>
        <dbReference type="HAMAP-Rule" id="MF_00048"/>
    </source>
</evidence>
<dbReference type="NCBIfam" id="NF009150">
    <property type="entry name" value="PRK12497.1-3"/>
    <property type="match status" value="1"/>
</dbReference>
<dbReference type="InterPro" id="IPR011856">
    <property type="entry name" value="tRNA_endonuc-like_dom_sf"/>
</dbReference>
<evidence type="ECO:0000313" key="4">
    <source>
        <dbReference type="Proteomes" id="UP000515819"/>
    </source>
</evidence>
<dbReference type="KEGG" id="wcp:H9Q76_06250"/>
<protein>
    <recommendedName>
        <fullName evidence="2">UPF0102 protein H9Q76_06250</fullName>
    </recommendedName>
</protein>
<keyword evidence="4" id="KW-1185">Reference proteome</keyword>
<dbReference type="Proteomes" id="UP000515819">
    <property type="component" value="Chromosome"/>
</dbReference>
<evidence type="ECO:0000313" key="3">
    <source>
        <dbReference type="EMBL" id="QNM00870.1"/>
    </source>
</evidence>
<dbReference type="InterPro" id="IPR003509">
    <property type="entry name" value="UPF0102_YraN-like"/>
</dbReference>
<evidence type="ECO:0000256" key="1">
    <source>
        <dbReference type="ARBA" id="ARBA00006738"/>
    </source>
</evidence>
<gene>
    <name evidence="3" type="ORF">H9Q76_06250</name>
</gene>
<dbReference type="InterPro" id="IPR011335">
    <property type="entry name" value="Restrct_endonuc-II-like"/>
</dbReference>
<organism evidence="3 4">
    <name type="scientific">Wujia chipingensis</name>
    <dbReference type="NCBI Taxonomy" id="2763670"/>
    <lineage>
        <taxon>Bacteria</taxon>
        <taxon>Bacillati</taxon>
        <taxon>Bacillota</taxon>
        <taxon>Clostridia</taxon>
        <taxon>Lachnospirales</taxon>
        <taxon>Lachnospiraceae</taxon>
        <taxon>Wujia</taxon>
    </lineage>
</organism>
<name>A0A7G9FQN8_9FIRM</name>
<dbReference type="CDD" id="cd20736">
    <property type="entry name" value="PoNe_Nuclease"/>
    <property type="match status" value="1"/>
</dbReference>
<dbReference type="Pfam" id="PF02021">
    <property type="entry name" value="UPF0102"/>
    <property type="match status" value="1"/>
</dbReference>